<feature type="transmembrane region" description="Helical" evidence="1">
    <location>
        <begin position="377"/>
        <end position="396"/>
    </location>
</feature>
<dbReference type="RefSeq" id="WP_025282976.1">
    <property type="nucleotide sequence ID" value="NZ_CP007268.1"/>
</dbReference>
<feature type="transmembrane region" description="Helical" evidence="1">
    <location>
        <begin position="247"/>
        <end position="264"/>
    </location>
</feature>
<dbReference type="Pfam" id="PF05940">
    <property type="entry name" value="NnrS"/>
    <property type="match status" value="1"/>
</dbReference>
<dbReference type="Proteomes" id="UP000019442">
    <property type="component" value="Chromosome"/>
</dbReference>
<feature type="transmembrane region" description="Helical" evidence="1">
    <location>
        <begin position="93"/>
        <end position="112"/>
    </location>
</feature>
<gene>
    <name evidence="2" type="ORF">M911_16140</name>
</gene>
<feature type="transmembrane region" description="Helical" evidence="1">
    <location>
        <begin position="57"/>
        <end position="81"/>
    </location>
</feature>
<dbReference type="EMBL" id="CP007268">
    <property type="protein sequence ID" value="AHK80416.1"/>
    <property type="molecule type" value="Genomic_DNA"/>
</dbReference>
<feature type="transmembrane region" description="Helical" evidence="1">
    <location>
        <begin position="347"/>
        <end position="365"/>
    </location>
</feature>
<keyword evidence="3" id="KW-1185">Reference proteome</keyword>
<keyword evidence="1" id="KW-0812">Transmembrane</keyword>
<feature type="transmembrane region" description="Helical" evidence="1">
    <location>
        <begin position="276"/>
        <end position="296"/>
    </location>
</feature>
<feature type="transmembrane region" description="Helical" evidence="1">
    <location>
        <begin position="20"/>
        <end position="37"/>
    </location>
</feature>
<feature type="transmembrane region" description="Helical" evidence="1">
    <location>
        <begin position="316"/>
        <end position="335"/>
    </location>
</feature>
<dbReference type="AlphaFoldDB" id="W8KXX2"/>
<feature type="transmembrane region" description="Helical" evidence="1">
    <location>
        <begin position="224"/>
        <end position="241"/>
    </location>
</feature>
<dbReference type="KEGG" id="hhc:M911_16140"/>
<protein>
    <submittedName>
        <fullName evidence="2">NnrS family protein</fullName>
    </submittedName>
</protein>
<dbReference type="OrthoDB" id="9770040at2"/>
<proteinExistence type="predicted"/>
<feature type="transmembrane region" description="Helical" evidence="1">
    <location>
        <begin position="118"/>
        <end position="142"/>
    </location>
</feature>
<sequence length="411" mass="46344">MLNLATKTWNQYSAAPHRLMFLPGMIQLLLIMIHWGIELTGRYTTLWSPLTLNVPGFALHPFLMLYGVFPFFMFGFLMTTYPRWMNTTEIPRSRYVPAWAGLTVGMGLFYLGLFTQPIWVTLGLVLFLAGWAWALAALWAVYRGAPAADRYYETWLNAALVMGWLGAAAWLGWRLGAPTVWYAFSLKAGFWLFLIPMLVIVAHRMIPFFSSCVLRPYTPVQPRWSIPLMAVAVTGHVVLSLTGHWQWRFIADFALAFLALHHAWHWGFRRALAHRLLAVLHIAWAWFAVGMLLHGVQSLILMTTGHGWFAHAPQHVLALGFITTMTLGMATRVTLGHSGRALQVNGFTWACFLSLSGATLTRVAADAPWLPGGYTGPLNLTTALIWLTFITPWVLYYGPMLWRPRADGRPG</sequence>
<keyword evidence="1" id="KW-1133">Transmembrane helix</keyword>
<reference evidence="3" key="2">
    <citation type="submission" date="2014-02" db="EMBL/GenBank/DDBJ databases">
        <title>Draft Genome Sequence of extremely halophilic bacteria Halorhodospira halochloris.</title>
        <authorList>
            <person name="Singh K.S."/>
        </authorList>
    </citation>
    <scope>NUCLEOTIDE SEQUENCE [LARGE SCALE GENOMIC DNA]</scope>
    <source>
        <strain evidence="3">A</strain>
    </source>
</reference>
<name>W8KXX2_9GAMM</name>
<feature type="transmembrane region" description="Helical" evidence="1">
    <location>
        <begin position="154"/>
        <end position="173"/>
    </location>
</feature>
<reference evidence="2 3" key="1">
    <citation type="journal article" date="2014" name="J Genomics">
        <title>Draft Genome Sequence of the Extremely Halophilic Phototrophic Purple Sulfur Bacterium Halorhodospira halochloris.</title>
        <authorList>
            <person name="Singh K.S."/>
            <person name="Kirksey J."/>
            <person name="Hoff W.D."/>
            <person name="Deole R."/>
        </authorList>
    </citation>
    <scope>NUCLEOTIDE SEQUENCE [LARGE SCALE GENOMIC DNA]</scope>
    <source>
        <strain evidence="2 3">A</strain>
    </source>
</reference>
<evidence type="ECO:0000256" key="1">
    <source>
        <dbReference type="SAM" id="Phobius"/>
    </source>
</evidence>
<accession>W8KXX2</accession>
<dbReference type="InterPro" id="IPR010266">
    <property type="entry name" value="NnrS"/>
</dbReference>
<organism evidence="2 3">
    <name type="scientific">Ectothiorhodospira haloalkaliphila</name>
    <dbReference type="NCBI Taxonomy" id="421628"/>
    <lineage>
        <taxon>Bacteria</taxon>
        <taxon>Pseudomonadati</taxon>
        <taxon>Pseudomonadota</taxon>
        <taxon>Gammaproteobacteria</taxon>
        <taxon>Chromatiales</taxon>
        <taxon>Ectothiorhodospiraceae</taxon>
        <taxon>Ectothiorhodospira</taxon>
    </lineage>
</organism>
<evidence type="ECO:0000313" key="2">
    <source>
        <dbReference type="EMBL" id="AHK80416.1"/>
    </source>
</evidence>
<dbReference type="HOGENOM" id="CLU_041785_0_0_6"/>
<feature type="transmembrane region" description="Helical" evidence="1">
    <location>
        <begin position="179"/>
        <end position="203"/>
    </location>
</feature>
<evidence type="ECO:0000313" key="3">
    <source>
        <dbReference type="Proteomes" id="UP000019442"/>
    </source>
</evidence>
<keyword evidence="1" id="KW-0472">Membrane</keyword>
<dbReference type="PATRIC" id="fig|1354791.3.peg.565"/>